<dbReference type="OrthoDB" id="1656124at2"/>
<dbReference type="RefSeq" id="WP_076324027.1">
    <property type="nucleotide sequence ID" value="NZ_MRTF01000006.1"/>
</dbReference>
<feature type="chain" id="PRO_5012232507" description="Fibronectin type-III domain-containing protein" evidence="8">
    <location>
        <begin position="28"/>
        <end position="810"/>
    </location>
</feature>
<dbReference type="GO" id="GO:0003677">
    <property type="term" value="F:DNA binding"/>
    <property type="evidence" value="ECO:0007669"/>
    <property type="project" value="UniProtKB-KW"/>
</dbReference>
<dbReference type="CDD" id="cd00063">
    <property type="entry name" value="FN3"/>
    <property type="match status" value="2"/>
</dbReference>
<keyword evidence="5" id="KW-0805">Transcription regulation</keyword>
<evidence type="ECO:0000256" key="5">
    <source>
        <dbReference type="ARBA" id="ARBA00023015"/>
    </source>
</evidence>
<organism evidence="10 11">
    <name type="scientific">Paenibacillus lautus</name>
    <name type="common">Bacillus lautus</name>
    <dbReference type="NCBI Taxonomy" id="1401"/>
    <lineage>
        <taxon>Bacteria</taxon>
        <taxon>Bacillati</taxon>
        <taxon>Bacillota</taxon>
        <taxon>Bacilli</taxon>
        <taxon>Bacillales</taxon>
        <taxon>Paenibacillaceae</taxon>
        <taxon>Paenibacillus</taxon>
    </lineage>
</organism>
<dbReference type="PROSITE" id="PS50853">
    <property type="entry name" value="FN3"/>
    <property type="match status" value="1"/>
</dbReference>
<dbReference type="InterPro" id="IPR036116">
    <property type="entry name" value="FN3_sf"/>
</dbReference>
<dbReference type="EMBL" id="MRTF01000006">
    <property type="protein sequence ID" value="OME91639.1"/>
    <property type="molecule type" value="Genomic_DNA"/>
</dbReference>
<evidence type="ECO:0000256" key="4">
    <source>
        <dbReference type="ARBA" id="ARBA00022833"/>
    </source>
</evidence>
<evidence type="ECO:0000256" key="3">
    <source>
        <dbReference type="ARBA" id="ARBA00022771"/>
    </source>
</evidence>
<dbReference type="GO" id="GO:0006355">
    <property type="term" value="P:regulation of DNA-templated transcription"/>
    <property type="evidence" value="ECO:0007669"/>
    <property type="project" value="InterPro"/>
</dbReference>
<comment type="similarity">
    <text evidence="1">Belongs to the COE family.</text>
</comment>
<dbReference type="Gene3D" id="2.60.40.10">
    <property type="entry name" value="Immunoglobulins"/>
    <property type="match status" value="7"/>
</dbReference>
<accession>A0A1R1B0B5</accession>
<dbReference type="Pfam" id="PF01833">
    <property type="entry name" value="TIG"/>
    <property type="match status" value="5"/>
</dbReference>
<evidence type="ECO:0000313" key="10">
    <source>
        <dbReference type="EMBL" id="OME91639.1"/>
    </source>
</evidence>
<evidence type="ECO:0000259" key="9">
    <source>
        <dbReference type="PROSITE" id="PS50853"/>
    </source>
</evidence>
<dbReference type="PANTHER" id="PTHR10747">
    <property type="entry name" value="TRANSCRIPTION FACTOR COE FAMILY MEMBER"/>
    <property type="match status" value="1"/>
</dbReference>
<gene>
    <name evidence="10" type="ORF">BK123_19530</name>
</gene>
<reference evidence="10 11" key="1">
    <citation type="submission" date="2016-11" db="EMBL/GenBank/DDBJ databases">
        <title>Paenibacillus species isolates.</title>
        <authorList>
            <person name="Beno S.M."/>
        </authorList>
    </citation>
    <scope>NUCLEOTIDE SEQUENCE [LARGE SCALE GENOMIC DNA]</scope>
    <source>
        <strain evidence="10 11">FSL F4-0100</strain>
    </source>
</reference>
<evidence type="ECO:0000256" key="6">
    <source>
        <dbReference type="ARBA" id="ARBA00023125"/>
    </source>
</evidence>
<dbReference type="InterPro" id="IPR013783">
    <property type="entry name" value="Ig-like_fold"/>
</dbReference>
<dbReference type="CDD" id="cd00102">
    <property type="entry name" value="IPT"/>
    <property type="match status" value="5"/>
</dbReference>
<dbReference type="SUPFAM" id="SSF49265">
    <property type="entry name" value="Fibronectin type III"/>
    <property type="match status" value="1"/>
</dbReference>
<feature type="domain" description="Fibronectin type-III" evidence="9">
    <location>
        <begin position="209"/>
        <end position="291"/>
    </location>
</feature>
<keyword evidence="4" id="KW-0862">Zinc</keyword>
<dbReference type="STRING" id="1401.BK123_19530"/>
<sequence>MFGKKISVFLFFFVTVFLFLGQSQVNAAGEQVIYSSTNGDQILMRDSVGEYFVNGIKISNNKQITWNRLLENTWVGGSFTREQNVQFIDGISEIKSVQFASFKSNYAQDVPHAFVLKVGHILMSCREAQFSAGEWNISFKDVFGNYTPRYTDYDGSTTFPSDGDSYLIINADTGKVVDFVSNLNPYYYGKAEKFEIINATEGSNSLEIPSVQPQLRLSEIQDNKAKISWNSVPYGLEYEVEFNSDTIFSNSNSIELKNMPPNTEYQARIRAKNDLGSGPWSQYLIFRTKLQTPEVTYSTTSSTLQLNWLPVEGAESYEVDFNGLIVQVGNVTEFVPAGIESNKEYTFAVRALSSNNESLWSPPVKILTPFISGLSPNYGLVAGNNLIDINGSNFVSGAKAQFGTTEVATTFVSSTKLRVWVPAASSEGSVNVKITNPDGQVAVLSNGYTYTQQGAGPAPTISGLSPNYGLVAGNNVIEINGSNFVNGAKAQFGTTEVPATFVSSTLLRAKVPAASSARSVDIKVTNPDGQVAVLSNGYKYVEQVFPAPTISGMSPSSGLVTGNNVIEINGSNFVSGATAQFGTTEVPATFVRSTLLRAKVPAASSAGSVDIKVTNPDGQVAVLSNGYKYVEQVFPAPTISSLSPSSGLVTGNNLIDINGSNFVSGATAQFGTTEVPATFVRSTLLRVKVPAASSAGSVDIKVTNPDGQVAVLLDGYTYTLPAPAPAPVITSISPNSGVLTGGNVVVINGANFLNGVNAQFGNVQVAATTFVSSNQLRVKVPAGISSGMVDITIINPDGKSAQLIGGYTYN</sequence>
<dbReference type="Pfam" id="PF00041">
    <property type="entry name" value="fn3"/>
    <property type="match status" value="1"/>
</dbReference>
<keyword evidence="2" id="KW-0479">Metal-binding</keyword>
<keyword evidence="8" id="KW-0732">Signal</keyword>
<keyword evidence="7" id="KW-0804">Transcription</keyword>
<dbReference type="SMART" id="SM00429">
    <property type="entry name" value="IPT"/>
    <property type="match status" value="5"/>
</dbReference>
<proteinExistence type="inferred from homology"/>
<dbReference type="InterPro" id="IPR003961">
    <property type="entry name" value="FN3_dom"/>
</dbReference>
<evidence type="ECO:0000256" key="7">
    <source>
        <dbReference type="ARBA" id="ARBA00023163"/>
    </source>
</evidence>
<protein>
    <recommendedName>
        <fullName evidence="9">Fibronectin type-III domain-containing protein</fullName>
    </recommendedName>
</protein>
<feature type="signal peptide" evidence="8">
    <location>
        <begin position="1"/>
        <end position="27"/>
    </location>
</feature>
<evidence type="ECO:0000313" key="11">
    <source>
        <dbReference type="Proteomes" id="UP000187074"/>
    </source>
</evidence>
<dbReference type="SMART" id="SM00060">
    <property type="entry name" value="FN3"/>
    <property type="match status" value="2"/>
</dbReference>
<dbReference type="InterPro" id="IPR003523">
    <property type="entry name" value="Transcription_factor_COE"/>
</dbReference>
<dbReference type="InterPro" id="IPR014756">
    <property type="entry name" value="Ig_E-set"/>
</dbReference>
<dbReference type="Proteomes" id="UP000187074">
    <property type="component" value="Unassembled WGS sequence"/>
</dbReference>
<evidence type="ECO:0000256" key="8">
    <source>
        <dbReference type="SAM" id="SignalP"/>
    </source>
</evidence>
<comment type="caution">
    <text evidence="10">The sequence shown here is derived from an EMBL/GenBank/DDBJ whole genome shotgun (WGS) entry which is preliminary data.</text>
</comment>
<evidence type="ECO:0000256" key="2">
    <source>
        <dbReference type="ARBA" id="ARBA00022723"/>
    </source>
</evidence>
<evidence type="ECO:0000256" key="1">
    <source>
        <dbReference type="ARBA" id="ARBA00010340"/>
    </source>
</evidence>
<keyword evidence="6" id="KW-0238">DNA-binding</keyword>
<dbReference type="GO" id="GO:0008270">
    <property type="term" value="F:zinc ion binding"/>
    <property type="evidence" value="ECO:0007669"/>
    <property type="project" value="UniProtKB-KW"/>
</dbReference>
<dbReference type="SUPFAM" id="SSF81296">
    <property type="entry name" value="E set domains"/>
    <property type="match status" value="5"/>
</dbReference>
<name>A0A1R1B0B5_PAELA</name>
<keyword evidence="3" id="KW-0863">Zinc-finger</keyword>
<dbReference type="InterPro" id="IPR002909">
    <property type="entry name" value="IPT_dom"/>
</dbReference>
<dbReference type="AlphaFoldDB" id="A0A1R1B0B5"/>